<sequence>MRSLPSERLSLMEGCRFEFTYKQNRFKKVWYKAVIELEPLTKPKSRSRQRCVRVLKDDSLTPLTAFTPNASFRPIPTKSYERRVDIKEGSIVDADYKDGWWVGLVVKQIGDDEFLVLFDSPPDIVMFERQQLRVHLDWVDETWWVLPGRNVQFLRRLQENPLFISGALVEVSDKIDKGEVVWVPAVIIKEINDNDDVVDDDEDEEEDEDYEEEEEEDDEEEEEDDEEEEEKEEDEDDDEEEEEEKEMEMEEEEEKEEEDNDEEEEEEKEEEEGDGKKYVVKVCINTSSFEGIKKKVEMGSIRPRPPPFSAEELNSVEYIEVFYGTSWRQGRAMGSMFRGRCKVLLEATDKMLSFKISDIRPSKLWEDGAWKPRESPLTEGSEDSSSTFSPVSNIPPITPSPRITATPLIQTRENPMESPLTQVLVDEMSNSGYTSFSPVSNSPPVTPSPRITATTLIQTRENGTREDNNRKRKREQNLSSVEQTEAKDITMVLPFEKKLPIWKTVESMEVFKTFPQSPHFTPLLDIREDAREMSAVGMMLTFSGLLEEVKALKLNNPITSLHSLRDSFTELEKHGFNVKVPMLRISKLLSLIDRQAKKMEELECTEKVTAEKESIKLENERKILELQKLNEEADKEIAQSKSFEATIGQQLEDVKLQFHTTASASW</sequence>
<gene>
    <name evidence="7" type="primary">LOC108820555</name>
</gene>
<proteinExistence type="predicted"/>
<keyword evidence="3" id="KW-0175">Coiled coil</keyword>
<dbReference type="InterPro" id="IPR007930">
    <property type="entry name" value="DUF724"/>
</dbReference>
<feature type="region of interest" description="Disordered" evidence="4">
    <location>
        <begin position="457"/>
        <end position="482"/>
    </location>
</feature>
<feature type="region of interest" description="Disordered" evidence="4">
    <location>
        <begin position="193"/>
        <end position="274"/>
    </location>
</feature>
<dbReference type="PANTHER" id="PTHR31917">
    <property type="entry name" value="AGENET DOMAIN-CONTAINING PROTEIN-RELATED"/>
    <property type="match status" value="1"/>
</dbReference>
<name>A0A9W3CRT2_RAPSA</name>
<dbReference type="RefSeq" id="XP_056854281.1">
    <property type="nucleotide sequence ID" value="XM_056998301.1"/>
</dbReference>
<accession>A0A9W3CRT2</accession>
<evidence type="ECO:0000259" key="5">
    <source>
        <dbReference type="SMART" id="SM00743"/>
    </source>
</evidence>
<feature type="region of interest" description="Disordered" evidence="4">
    <location>
        <begin position="369"/>
        <end position="403"/>
    </location>
</feature>
<dbReference type="OrthoDB" id="687110at2759"/>
<feature type="compositionally biased region" description="Polar residues" evidence="4">
    <location>
        <begin position="383"/>
        <end position="392"/>
    </location>
</feature>
<keyword evidence="6" id="KW-1185">Reference proteome</keyword>
<evidence type="ECO:0000256" key="1">
    <source>
        <dbReference type="ARBA" id="ARBA00022448"/>
    </source>
</evidence>
<feature type="compositionally biased region" description="Acidic residues" evidence="4">
    <location>
        <begin position="193"/>
        <end position="273"/>
    </location>
</feature>
<feature type="coiled-coil region" evidence="3">
    <location>
        <begin position="585"/>
        <end position="646"/>
    </location>
</feature>
<keyword evidence="2" id="KW-0341">Growth regulation</keyword>
<dbReference type="Pfam" id="PF05266">
    <property type="entry name" value="DUF724"/>
    <property type="match status" value="1"/>
</dbReference>
<organism evidence="6 7">
    <name type="scientific">Raphanus sativus</name>
    <name type="common">Radish</name>
    <name type="synonym">Raphanus raphanistrum var. sativus</name>
    <dbReference type="NCBI Taxonomy" id="3726"/>
    <lineage>
        <taxon>Eukaryota</taxon>
        <taxon>Viridiplantae</taxon>
        <taxon>Streptophyta</taxon>
        <taxon>Embryophyta</taxon>
        <taxon>Tracheophyta</taxon>
        <taxon>Spermatophyta</taxon>
        <taxon>Magnoliopsida</taxon>
        <taxon>eudicotyledons</taxon>
        <taxon>Gunneridae</taxon>
        <taxon>Pentapetalae</taxon>
        <taxon>rosids</taxon>
        <taxon>malvids</taxon>
        <taxon>Brassicales</taxon>
        <taxon>Brassicaceae</taxon>
        <taxon>Brassiceae</taxon>
        <taxon>Raphanus</taxon>
    </lineage>
</organism>
<dbReference type="KEGG" id="rsz:108820555"/>
<reference evidence="6" key="1">
    <citation type="journal article" date="2019" name="Database">
        <title>The radish genome database (RadishGD): an integrated information resource for radish genomics.</title>
        <authorList>
            <person name="Yu H.J."/>
            <person name="Baek S."/>
            <person name="Lee Y.J."/>
            <person name="Cho A."/>
            <person name="Mun J.H."/>
        </authorList>
    </citation>
    <scope>NUCLEOTIDE SEQUENCE [LARGE SCALE GENOMIC DNA]</scope>
    <source>
        <strain evidence="6">cv. WK10039</strain>
    </source>
</reference>
<evidence type="ECO:0000313" key="6">
    <source>
        <dbReference type="Proteomes" id="UP000504610"/>
    </source>
</evidence>
<protein>
    <submittedName>
        <fullName evidence="7">DUF724 domain-containing protein 10</fullName>
    </submittedName>
</protein>
<evidence type="ECO:0000256" key="3">
    <source>
        <dbReference type="SAM" id="Coils"/>
    </source>
</evidence>
<dbReference type="CDD" id="cd20406">
    <property type="entry name" value="Tudor_Agenet_AtDUF_rpt2_4"/>
    <property type="match status" value="1"/>
</dbReference>
<dbReference type="SMART" id="SM00743">
    <property type="entry name" value="Agenet"/>
    <property type="match status" value="2"/>
</dbReference>
<keyword evidence="1" id="KW-0813">Transport</keyword>
<evidence type="ECO:0000256" key="4">
    <source>
        <dbReference type="SAM" id="MobiDB-lite"/>
    </source>
</evidence>
<dbReference type="InterPro" id="IPR014002">
    <property type="entry name" value="Agenet_dom_plant"/>
</dbReference>
<dbReference type="GeneID" id="108820555"/>
<dbReference type="AlphaFoldDB" id="A0A9W3CRT2"/>
<dbReference type="PANTHER" id="PTHR31917:SF50">
    <property type="entry name" value="DUF724 DOMAIN-CONTAINING PROTEIN 1-RELATED"/>
    <property type="match status" value="1"/>
</dbReference>
<dbReference type="Proteomes" id="UP000504610">
    <property type="component" value="Chromosome 2"/>
</dbReference>
<evidence type="ECO:0000313" key="7">
    <source>
        <dbReference type="RefSeq" id="XP_056854281.1"/>
    </source>
</evidence>
<feature type="domain" description="Agenet" evidence="5">
    <location>
        <begin position="311"/>
        <end position="367"/>
    </location>
</feature>
<reference evidence="7" key="2">
    <citation type="submission" date="2025-08" db="UniProtKB">
        <authorList>
            <consortium name="RefSeq"/>
        </authorList>
    </citation>
    <scope>IDENTIFICATION</scope>
    <source>
        <tissue evidence="7">Leaf</tissue>
    </source>
</reference>
<feature type="domain" description="Agenet" evidence="5">
    <location>
        <begin position="84"/>
        <end position="140"/>
    </location>
</feature>
<evidence type="ECO:0000256" key="2">
    <source>
        <dbReference type="ARBA" id="ARBA00022604"/>
    </source>
</evidence>